<proteinExistence type="predicted"/>
<reference evidence="1" key="1">
    <citation type="submission" date="2023-03" db="EMBL/GenBank/DDBJ databases">
        <title>Actinoallomurus iriomotensis NBRC 103684.</title>
        <authorList>
            <person name="Ichikawa N."/>
            <person name="Sato H."/>
            <person name="Tonouchi N."/>
        </authorList>
    </citation>
    <scope>NUCLEOTIDE SEQUENCE</scope>
    <source>
        <strain evidence="1">NBRC 103684</strain>
    </source>
</reference>
<name>A0A9W6VYI9_9ACTN</name>
<gene>
    <name evidence="1" type="ORF">Airi02_008110</name>
</gene>
<dbReference type="EMBL" id="BSTK01000001">
    <property type="protein sequence ID" value="GLY82881.1"/>
    <property type="molecule type" value="Genomic_DNA"/>
</dbReference>
<sequence length="165" mass="17014">MALAVLALTARRAPFALVPAAIAGTLRAAGETATHLARGEVRTPSARTARRGLQVAALHLPQAYDASTGASAAVRRKAERLWPAVVATERLAYRLLAACWAAERDGEPAVPGAAGLPATLADLAAAREGTGPPEEGEPPEFLAEEVAAVRESLVRAETEPAPDSP</sequence>
<accession>A0A9W6VYI9</accession>
<comment type="caution">
    <text evidence="1">The sequence shown here is derived from an EMBL/GenBank/DDBJ whole genome shotgun (WGS) entry which is preliminary data.</text>
</comment>
<dbReference type="RefSeq" id="WP_285566824.1">
    <property type="nucleotide sequence ID" value="NZ_BSTK01000001.1"/>
</dbReference>
<evidence type="ECO:0008006" key="3">
    <source>
        <dbReference type="Google" id="ProtNLM"/>
    </source>
</evidence>
<dbReference type="AlphaFoldDB" id="A0A9W6VYI9"/>
<dbReference type="Proteomes" id="UP001165074">
    <property type="component" value="Unassembled WGS sequence"/>
</dbReference>
<evidence type="ECO:0000313" key="1">
    <source>
        <dbReference type="EMBL" id="GLY82881.1"/>
    </source>
</evidence>
<evidence type="ECO:0000313" key="2">
    <source>
        <dbReference type="Proteomes" id="UP001165074"/>
    </source>
</evidence>
<protein>
    <recommendedName>
        <fullName evidence="3">FUSC family protein</fullName>
    </recommendedName>
</protein>
<keyword evidence="2" id="KW-1185">Reference proteome</keyword>
<organism evidence="1 2">
    <name type="scientific">Actinoallomurus iriomotensis</name>
    <dbReference type="NCBI Taxonomy" id="478107"/>
    <lineage>
        <taxon>Bacteria</taxon>
        <taxon>Bacillati</taxon>
        <taxon>Actinomycetota</taxon>
        <taxon>Actinomycetes</taxon>
        <taxon>Streptosporangiales</taxon>
        <taxon>Thermomonosporaceae</taxon>
        <taxon>Actinoallomurus</taxon>
    </lineage>
</organism>